<dbReference type="GO" id="GO:0004497">
    <property type="term" value="F:monooxygenase activity"/>
    <property type="evidence" value="ECO:0007669"/>
    <property type="project" value="UniProtKB-KW"/>
</dbReference>
<dbReference type="InterPro" id="IPR036396">
    <property type="entry name" value="Cyt_P450_sf"/>
</dbReference>
<comment type="subcellular location">
    <subcellularLocation>
        <location evidence="2">Membrane</location>
    </subcellularLocation>
</comment>
<dbReference type="GO" id="GO:0016020">
    <property type="term" value="C:membrane"/>
    <property type="evidence" value="ECO:0007669"/>
    <property type="project" value="UniProtKB-SubCell"/>
</dbReference>
<dbReference type="OrthoDB" id="1470350at2759"/>
<reference evidence="14" key="1">
    <citation type="submission" date="2022-07" db="EMBL/GenBank/DDBJ databases">
        <title>Genome Sequence of Agrocybe chaxingu.</title>
        <authorList>
            <person name="Buettner E."/>
        </authorList>
    </citation>
    <scope>NUCLEOTIDE SEQUENCE</scope>
    <source>
        <strain evidence="14">MP-N11</strain>
    </source>
</reference>
<evidence type="ECO:0000256" key="3">
    <source>
        <dbReference type="ARBA" id="ARBA00004721"/>
    </source>
</evidence>
<dbReference type="PRINTS" id="PR00465">
    <property type="entry name" value="EP450IV"/>
</dbReference>
<name>A0A9W8N0Q4_9AGAR</name>
<dbReference type="GO" id="GO:0005506">
    <property type="term" value="F:iron ion binding"/>
    <property type="evidence" value="ECO:0007669"/>
    <property type="project" value="InterPro"/>
</dbReference>
<dbReference type="GO" id="GO:0020037">
    <property type="term" value="F:heme binding"/>
    <property type="evidence" value="ECO:0007669"/>
    <property type="project" value="InterPro"/>
</dbReference>
<evidence type="ECO:0008006" key="16">
    <source>
        <dbReference type="Google" id="ProtNLM"/>
    </source>
</evidence>
<evidence type="ECO:0000256" key="10">
    <source>
        <dbReference type="ARBA" id="ARBA00023004"/>
    </source>
</evidence>
<keyword evidence="5 13" id="KW-0349">Heme</keyword>
<comment type="cofactor">
    <cofactor evidence="1 13">
        <name>heme</name>
        <dbReference type="ChEBI" id="CHEBI:30413"/>
    </cofactor>
</comment>
<sequence>MIRILGVLPQVFNDNAWNFQKEMAENYGGVVKLTGLLGDVQLYVFDPKAMHHIVVKDTNTYEESISFIALNLAVFGRGILAVVGEQHRKQRKMLNPVFSIAHMRQMLPTFYNVGHKLRDAIEMKVEAGPNEVELVSWMTRTALELVGQSGFGVSFDPLTEGGIPHPYTVAAKQVVPITFKFFISRIYLLPLLINIGTPKLRRFFVNLAPWKDLRDLRDHVDILHKTAVEIIETKKAALAEGDKAVARQIGQGKDILSILLRANMSASKEESLTEEELVGQISTLTFAAMDTTSSALSRTLWLLANHQDVQDRLRAEVREARKQGDPSYDELVHLPYLDAVCRETLRLYPPITSVARTTRQDSLLPLHNPIKGLDGKEMREIFVPKDTDVFVSILASNTNPDIWGPDSYEWKPDRWLTSMPDAVIETHVPGVYSHLMTFLGGGRSCIGFKFSQLEMKVVLSLLIASFKFSPSNKEVVWKMTGIVTPTTAGNKTPTPELPLVVELMA</sequence>
<keyword evidence="11" id="KW-0503">Monooxygenase</keyword>
<dbReference type="PANTHER" id="PTHR24305:SF166">
    <property type="entry name" value="CYTOCHROME P450 12A4, MITOCHONDRIAL-RELATED"/>
    <property type="match status" value="1"/>
</dbReference>
<keyword evidence="7 13" id="KW-0479">Metal-binding</keyword>
<gene>
    <name evidence="14" type="ORF">NLJ89_g1046</name>
</gene>
<keyword evidence="10 13" id="KW-0408">Iron</keyword>
<evidence type="ECO:0000256" key="1">
    <source>
        <dbReference type="ARBA" id="ARBA00001971"/>
    </source>
</evidence>
<evidence type="ECO:0000256" key="13">
    <source>
        <dbReference type="PIRSR" id="PIRSR602403-1"/>
    </source>
</evidence>
<keyword evidence="8" id="KW-1133">Transmembrane helix</keyword>
<dbReference type="GO" id="GO:0016705">
    <property type="term" value="F:oxidoreductase activity, acting on paired donors, with incorporation or reduction of molecular oxygen"/>
    <property type="evidence" value="ECO:0007669"/>
    <property type="project" value="InterPro"/>
</dbReference>
<evidence type="ECO:0000313" key="14">
    <source>
        <dbReference type="EMBL" id="KAJ3516546.1"/>
    </source>
</evidence>
<dbReference type="InterPro" id="IPR050121">
    <property type="entry name" value="Cytochrome_P450_monoxygenase"/>
</dbReference>
<organism evidence="14 15">
    <name type="scientific">Agrocybe chaxingu</name>
    <dbReference type="NCBI Taxonomy" id="84603"/>
    <lineage>
        <taxon>Eukaryota</taxon>
        <taxon>Fungi</taxon>
        <taxon>Dikarya</taxon>
        <taxon>Basidiomycota</taxon>
        <taxon>Agaricomycotina</taxon>
        <taxon>Agaricomycetes</taxon>
        <taxon>Agaricomycetidae</taxon>
        <taxon>Agaricales</taxon>
        <taxon>Agaricineae</taxon>
        <taxon>Strophariaceae</taxon>
        <taxon>Agrocybe</taxon>
    </lineage>
</organism>
<evidence type="ECO:0000256" key="11">
    <source>
        <dbReference type="ARBA" id="ARBA00023033"/>
    </source>
</evidence>
<evidence type="ECO:0000256" key="6">
    <source>
        <dbReference type="ARBA" id="ARBA00022692"/>
    </source>
</evidence>
<protein>
    <recommendedName>
        <fullName evidence="16">Cytochrome P450</fullName>
    </recommendedName>
</protein>
<dbReference type="PANTHER" id="PTHR24305">
    <property type="entry name" value="CYTOCHROME P450"/>
    <property type="match status" value="1"/>
</dbReference>
<dbReference type="CDD" id="cd11069">
    <property type="entry name" value="CYP_FUM15-like"/>
    <property type="match status" value="1"/>
</dbReference>
<keyword evidence="6" id="KW-0812">Transmembrane</keyword>
<dbReference type="Proteomes" id="UP001148786">
    <property type="component" value="Unassembled WGS sequence"/>
</dbReference>
<dbReference type="Gene3D" id="1.10.630.10">
    <property type="entry name" value="Cytochrome P450"/>
    <property type="match status" value="1"/>
</dbReference>
<dbReference type="EMBL" id="JANKHO010000051">
    <property type="protein sequence ID" value="KAJ3516546.1"/>
    <property type="molecule type" value="Genomic_DNA"/>
</dbReference>
<dbReference type="PRINTS" id="PR00385">
    <property type="entry name" value="P450"/>
</dbReference>
<comment type="pathway">
    <text evidence="3">Secondary metabolite biosynthesis; terpenoid biosynthesis.</text>
</comment>
<dbReference type="Pfam" id="PF00067">
    <property type="entry name" value="p450"/>
    <property type="match status" value="1"/>
</dbReference>
<evidence type="ECO:0000256" key="8">
    <source>
        <dbReference type="ARBA" id="ARBA00022989"/>
    </source>
</evidence>
<evidence type="ECO:0000256" key="9">
    <source>
        <dbReference type="ARBA" id="ARBA00023002"/>
    </source>
</evidence>
<keyword evidence="15" id="KW-1185">Reference proteome</keyword>
<dbReference type="SUPFAM" id="SSF48264">
    <property type="entry name" value="Cytochrome P450"/>
    <property type="match status" value="1"/>
</dbReference>
<feature type="binding site" description="axial binding residue" evidence="13">
    <location>
        <position position="445"/>
    </location>
    <ligand>
        <name>heme</name>
        <dbReference type="ChEBI" id="CHEBI:30413"/>
    </ligand>
    <ligandPart>
        <name>Fe</name>
        <dbReference type="ChEBI" id="CHEBI:18248"/>
    </ligandPart>
</feature>
<evidence type="ECO:0000256" key="7">
    <source>
        <dbReference type="ARBA" id="ARBA00022723"/>
    </source>
</evidence>
<keyword evidence="12" id="KW-0472">Membrane</keyword>
<evidence type="ECO:0000256" key="2">
    <source>
        <dbReference type="ARBA" id="ARBA00004370"/>
    </source>
</evidence>
<evidence type="ECO:0000256" key="5">
    <source>
        <dbReference type="ARBA" id="ARBA00022617"/>
    </source>
</evidence>
<evidence type="ECO:0000256" key="4">
    <source>
        <dbReference type="ARBA" id="ARBA00010617"/>
    </source>
</evidence>
<keyword evidence="9" id="KW-0560">Oxidoreductase</keyword>
<dbReference type="InterPro" id="IPR001128">
    <property type="entry name" value="Cyt_P450"/>
</dbReference>
<dbReference type="InterPro" id="IPR002403">
    <property type="entry name" value="Cyt_P450_E_grp-IV"/>
</dbReference>
<accession>A0A9W8N0Q4</accession>
<proteinExistence type="inferred from homology"/>
<evidence type="ECO:0000313" key="15">
    <source>
        <dbReference type="Proteomes" id="UP001148786"/>
    </source>
</evidence>
<comment type="similarity">
    <text evidence="4">Belongs to the cytochrome P450 family.</text>
</comment>
<evidence type="ECO:0000256" key="12">
    <source>
        <dbReference type="ARBA" id="ARBA00023136"/>
    </source>
</evidence>
<dbReference type="AlphaFoldDB" id="A0A9W8N0Q4"/>
<comment type="caution">
    <text evidence="14">The sequence shown here is derived from an EMBL/GenBank/DDBJ whole genome shotgun (WGS) entry which is preliminary data.</text>
</comment>